<feature type="non-terminal residue" evidence="3">
    <location>
        <position position="1"/>
    </location>
</feature>
<dbReference type="GO" id="GO:0003676">
    <property type="term" value="F:nucleic acid binding"/>
    <property type="evidence" value="ECO:0007669"/>
    <property type="project" value="InterPro"/>
</dbReference>
<dbReference type="CDD" id="cd09276">
    <property type="entry name" value="Rnase_HI_RT_non_LTR"/>
    <property type="match status" value="1"/>
</dbReference>
<dbReference type="InterPro" id="IPR002156">
    <property type="entry name" value="RNaseH_domain"/>
</dbReference>
<dbReference type="Proteomes" id="UP000591131">
    <property type="component" value="Unassembled WGS sequence"/>
</dbReference>
<evidence type="ECO:0008006" key="5">
    <source>
        <dbReference type="Google" id="ProtNLM"/>
    </source>
</evidence>
<dbReference type="SUPFAM" id="SSF56672">
    <property type="entry name" value="DNA/RNA polymerases"/>
    <property type="match status" value="1"/>
</dbReference>
<evidence type="ECO:0000259" key="2">
    <source>
        <dbReference type="PROSITE" id="PS50879"/>
    </source>
</evidence>
<dbReference type="InterPro" id="IPR012337">
    <property type="entry name" value="RNaseH-like_sf"/>
</dbReference>
<comment type="caution">
    <text evidence="3">The sequence shown here is derived from an EMBL/GenBank/DDBJ whole genome shotgun (WGS) entry which is preliminary data.</text>
</comment>
<reference evidence="3 4" key="1">
    <citation type="submission" date="2020-04" db="EMBL/GenBank/DDBJ databases">
        <title>Perkinsus chesapeaki whole genome sequence.</title>
        <authorList>
            <person name="Bogema D.R."/>
        </authorList>
    </citation>
    <scope>NUCLEOTIDE SEQUENCE [LARGE SCALE GENOMIC DNA]</scope>
    <source>
        <strain evidence="3">ATCC PRA-425</strain>
    </source>
</reference>
<dbReference type="AlphaFoldDB" id="A0A7J6KNG0"/>
<protein>
    <recommendedName>
        <fullName evidence="5">Reverse transcriptase</fullName>
    </recommendedName>
</protein>
<dbReference type="PANTHER" id="PTHR33481">
    <property type="entry name" value="REVERSE TRANSCRIPTASE"/>
    <property type="match status" value="1"/>
</dbReference>
<name>A0A7J6KNG0_PERCH</name>
<evidence type="ECO:0000313" key="4">
    <source>
        <dbReference type="Proteomes" id="UP000591131"/>
    </source>
</evidence>
<feature type="domain" description="RNase H type-1" evidence="2">
    <location>
        <begin position="435"/>
        <end position="583"/>
    </location>
</feature>
<feature type="non-terminal residue" evidence="3">
    <location>
        <position position="592"/>
    </location>
</feature>
<dbReference type="PANTHER" id="PTHR33481:SF1">
    <property type="entry name" value="ENDONUCLEASE_EXONUCLEASE_PHOSPHATASE DOMAIN-CONTAINING PROTEIN-RELATED"/>
    <property type="match status" value="1"/>
</dbReference>
<evidence type="ECO:0000313" key="3">
    <source>
        <dbReference type="EMBL" id="KAF4648863.1"/>
    </source>
</evidence>
<dbReference type="InterPro" id="IPR000477">
    <property type="entry name" value="RT_dom"/>
</dbReference>
<proteinExistence type="predicted"/>
<feature type="domain" description="Reverse transcriptase" evidence="1">
    <location>
        <begin position="1"/>
        <end position="255"/>
    </location>
</feature>
<organism evidence="3 4">
    <name type="scientific">Perkinsus chesapeaki</name>
    <name type="common">Clam parasite</name>
    <name type="synonym">Perkinsus andrewsi</name>
    <dbReference type="NCBI Taxonomy" id="330153"/>
    <lineage>
        <taxon>Eukaryota</taxon>
        <taxon>Sar</taxon>
        <taxon>Alveolata</taxon>
        <taxon>Perkinsozoa</taxon>
        <taxon>Perkinsea</taxon>
        <taxon>Perkinsida</taxon>
        <taxon>Perkinsidae</taxon>
        <taxon>Perkinsus</taxon>
    </lineage>
</organism>
<gene>
    <name evidence="3" type="ORF">FOL47_002709</name>
</gene>
<evidence type="ECO:0000259" key="1">
    <source>
        <dbReference type="PROSITE" id="PS50878"/>
    </source>
</evidence>
<dbReference type="PROSITE" id="PS50879">
    <property type="entry name" value="RNASE_H_1"/>
    <property type="match status" value="1"/>
</dbReference>
<dbReference type="Pfam" id="PF00078">
    <property type="entry name" value="RVT_1"/>
    <property type="match status" value="1"/>
</dbReference>
<dbReference type="OrthoDB" id="442848at2759"/>
<dbReference type="Pfam" id="PF00075">
    <property type="entry name" value="RNase_H"/>
    <property type="match status" value="1"/>
</dbReference>
<dbReference type="EMBL" id="JAAPAO010001772">
    <property type="protein sequence ID" value="KAF4648863.1"/>
    <property type="molecule type" value="Genomic_DNA"/>
</dbReference>
<keyword evidence="4" id="KW-1185">Reference proteome</keyword>
<dbReference type="PROSITE" id="PS50878">
    <property type="entry name" value="RT_POL"/>
    <property type="match status" value="1"/>
</dbReference>
<dbReference type="Gene3D" id="3.30.420.10">
    <property type="entry name" value="Ribonuclease H-like superfamily/Ribonuclease H"/>
    <property type="match status" value="1"/>
</dbReference>
<dbReference type="InterPro" id="IPR043502">
    <property type="entry name" value="DNA/RNA_pol_sf"/>
</dbReference>
<dbReference type="SUPFAM" id="SSF53098">
    <property type="entry name" value="Ribonuclease H-like"/>
    <property type="match status" value="1"/>
</dbReference>
<dbReference type="GO" id="GO:0004523">
    <property type="term" value="F:RNA-DNA hybrid ribonuclease activity"/>
    <property type="evidence" value="ECO:0007669"/>
    <property type="project" value="InterPro"/>
</dbReference>
<dbReference type="InterPro" id="IPR036397">
    <property type="entry name" value="RNaseH_sf"/>
</dbReference>
<sequence>SDLCMIYKNNGREGPKAWRPIALMSCLGKFIELVIKNRLVRSLGCPPPSAHGYCAHRSTVTAVEHITGLSYNPDNERMVTTTFDVSAAFDKISFDHIIKEVVALTDTPAWGKLISSYLHGNKVVLDNDHTFRVAGVAQGGVLAPICFALSTWRMGTEVSTLTGPFNIRIALYADDICVRITAAGILGLIQGLQKTVDIIMAWVVKADLQLDPQKNEAITDSQSTTDLLVDELASTDLEYIGNNIKPEIKWLGIWLNPKGSWRLHIEHAFGKGKRAMYILRRIIGRDRDIDPKLALLGWKAHVVPTILYGCELWGEVARYKWFIDKCTKLEASFSRLIFGLVKTTPTVFAARLLASLADPIWVQTRVRYASSKLHKRKLVPINLPPRVEHYLEDWGVTSIKDREVHNLDNSLITDPENLGRAKIIIGDGSPPKIDSGNTLCFYSDGSVIDRGNTSAKTGAGVVRLAPESPLGYEGRSYNTGNSSNIAQCELVGVERSIAWANEIAPSQANLENLYVCLDSQAALRSIQKALTGKTCTELITSIIEEVHRWTNTGNKRVYLWWVKGHQGHIYNELSDIYAGRAARQAAGTIQRQ</sequence>
<accession>A0A7J6KNG0</accession>